<evidence type="ECO:0000256" key="3">
    <source>
        <dbReference type="ARBA" id="ARBA00022448"/>
    </source>
</evidence>
<evidence type="ECO:0000313" key="10">
    <source>
        <dbReference type="Proteomes" id="UP000248214"/>
    </source>
</evidence>
<keyword evidence="6 8" id="KW-1133">Transmembrane helix</keyword>
<feature type="transmembrane region" description="Helical" evidence="8">
    <location>
        <begin position="29"/>
        <end position="55"/>
    </location>
</feature>
<gene>
    <name evidence="9" type="ORF">CR194_01035</name>
</gene>
<reference evidence="9 10" key="1">
    <citation type="submission" date="2017-10" db="EMBL/GenBank/DDBJ databases">
        <title>Bacillus sp. nov., a halophilic bacterium isolated from a Keqin Lake.</title>
        <authorList>
            <person name="Wang H."/>
        </authorList>
    </citation>
    <scope>NUCLEOTIDE SEQUENCE [LARGE SCALE GENOMIC DNA]</scope>
    <source>
        <strain evidence="9 10">KQ-12</strain>
    </source>
</reference>
<feature type="transmembrane region" description="Helical" evidence="8">
    <location>
        <begin position="380"/>
        <end position="400"/>
    </location>
</feature>
<feature type="transmembrane region" description="Helical" evidence="8">
    <location>
        <begin position="510"/>
        <end position="527"/>
    </location>
</feature>
<organism evidence="9 10">
    <name type="scientific">Salipaludibacillus keqinensis</name>
    <dbReference type="NCBI Taxonomy" id="2045207"/>
    <lineage>
        <taxon>Bacteria</taxon>
        <taxon>Bacillati</taxon>
        <taxon>Bacillota</taxon>
        <taxon>Bacilli</taxon>
        <taxon>Bacillales</taxon>
        <taxon>Bacillaceae</taxon>
    </lineage>
</organism>
<accession>A0A323TX48</accession>
<evidence type="ECO:0000256" key="8">
    <source>
        <dbReference type="RuleBase" id="RU365092"/>
    </source>
</evidence>
<evidence type="ECO:0000256" key="5">
    <source>
        <dbReference type="ARBA" id="ARBA00022692"/>
    </source>
</evidence>
<comment type="similarity">
    <text evidence="2 8">Belongs to the lactate permease family.</text>
</comment>
<dbReference type="GO" id="GO:0005886">
    <property type="term" value="C:plasma membrane"/>
    <property type="evidence" value="ECO:0007669"/>
    <property type="project" value="UniProtKB-SubCell"/>
</dbReference>
<name>A0A323TX48_9BACI</name>
<dbReference type="EMBL" id="PDOD01000001">
    <property type="protein sequence ID" value="PYZ94155.1"/>
    <property type="molecule type" value="Genomic_DNA"/>
</dbReference>
<keyword evidence="10" id="KW-1185">Reference proteome</keyword>
<feature type="transmembrane region" description="Helical" evidence="8">
    <location>
        <begin position="125"/>
        <end position="147"/>
    </location>
</feature>
<comment type="subcellular location">
    <subcellularLocation>
        <location evidence="1 8">Cell membrane</location>
        <topology evidence="1 8">Multi-pass membrane protein</topology>
    </subcellularLocation>
</comment>
<dbReference type="PANTHER" id="PTHR30003">
    <property type="entry name" value="L-LACTATE PERMEASE"/>
    <property type="match status" value="1"/>
</dbReference>
<dbReference type="GO" id="GO:0015295">
    <property type="term" value="F:solute:proton symporter activity"/>
    <property type="evidence" value="ECO:0007669"/>
    <property type="project" value="TreeGrafter"/>
</dbReference>
<keyword evidence="3 8" id="KW-0813">Transport</keyword>
<feature type="transmembrane region" description="Helical" evidence="8">
    <location>
        <begin position="218"/>
        <end position="238"/>
    </location>
</feature>
<dbReference type="GO" id="GO:0015129">
    <property type="term" value="F:lactate transmembrane transporter activity"/>
    <property type="evidence" value="ECO:0007669"/>
    <property type="project" value="UniProtKB-UniRule"/>
</dbReference>
<feature type="transmembrane region" description="Helical" evidence="8">
    <location>
        <begin position="244"/>
        <end position="261"/>
    </location>
</feature>
<comment type="function">
    <text evidence="8">Uptake of L-lactate across the membrane. Can also transport D-lactate and glycolate.</text>
</comment>
<dbReference type="Proteomes" id="UP000248214">
    <property type="component" value="Unassembled WGS sequence"/>
</dbReference>
<feature type="transmembrane region" description="Helical" evidence="8">
    <location>
        <begin position="61"/>
        <end position="78"/>
    </location>
</feature>
<feature type="transmembrane region" description="Helical" evidence="8">
    <location>
        <begin position="179"/>
        <end position="206"/>
    </location>
</feature>
<feature type="transmembrane region" description="Helical" evidence="8">
    <location>
        <begin position="154"/>
        <end position="173"/>
    </location>
</feature>
<dbReference type="InterPro" id="IPR003804">
    <property type="entry name" value="Lactate_perm"/>
</dbReference>
<evidence type="ECO:0000256" key="1">
    <source>
        <dbReference type="ARBA" id="ARBA00004651"/>
    </source>
</evidence>
<dbReference type="RefSeq" id="WP_110607790.1">
    <property type="nucleotide sequence ID" value="NZ_PDOD01000001.1"/>
</dbReference>
<protein>
    <recommendedName>
        <fullName evidence="8">L-lactate permease</fullName>
    </recommendedName>
</protein>
<dbReference type="Pfam" id="PF02652">
    <property type="entry name" value="Lactate_perm"/>
    <property type="match status" value="1"/>
</dbReference>
<feature type="transmembrane region" description="Helical" evidence="8">
    <location>
        <begin position="6"/>
        <end position="22"/>
    </location>
</feature>
<evidence type="ECO:0000256" key="7">
    <source>
        <dbReference type="ARBA" id="ARBA00023136"/>
    </source>
</evidence>
<evidence type="ECO:0000313" key="9">
    <source>
        <dbReference type="EMBL" id="PYZ94155.1"/>
    </source>
</evidence>
<feature type="transmembrane region" description="Helical" evidence="8">
    <location>
        <begin position="338"/>
        <end position="359"/>
    </location>
</feature>
<feature type="transmembrane region" description="Helical" evidence="8">
    <location>
        <begin position="99"/>
        <end position="119"/>
    </location>
</feature>
<evidence type="ECO:0000256" key="4">
    <source>
        <dbReference type="ARBA" id="ARBA00022475"/>
    </source>
</evidence>
<evidence type="ECO:0000256" key="2">
    <source>
        <dbReference type="ARBA" id="ARBA00010100"/>
    </source>
</evidence>
<keyword evidence="4 8" id="KW-1003">Cell membrane</keyword>
<dbReference type="OrthoDB" id="9761056at2"/>
<dbReference type="AlphaFoldDB" id="A0A323TX48"/>
<evidence type="ECO:0000256" key="6">
    <source>
        <dbReference type="ARBA" id="ARBA00022989"/>
    </source>
</evidence>
<sequence>MQLLTAFSAIIAPFIFLVLLRMPAKKGMLYSALIVILLAFTVWGLEVDILSASILQGSHRAITILFILFGAIVLLNTLKHTGAVDRINEGFRNISPDMRVQVVIVAFLFGSLIEGAAGFGTPAAVTGPLLVALGFTPLAAATTALVADSTAVSFGAVGTPIVVGLSNIEGAGIEFFKEIGIRITLMDLLVGTLMPFIIILVLTIAFGKKKGLSSALTLLPWALLVGAVYSGSAALYAALFGPEFVAILASITAMAVATGTAKKSFLLPKVPWQDALAKGFKPEEKKSEMSLVSAWSPYFIVVALLLLTRIVPAVQEFAQTAIDLSWNNILGFEGVSSAWQVLYSPGAVLVLAALISVFTQKKSLSSFVKASKESLSSIKGAALALIPTLALVQVFTNSGINTNDLVAMPEYIALSMASTLGGVWVFVAPYLGILGSFITGSATVSTLTFAPIQYNVAMETGLYSDVILAQQVAGAAAGNMICVHNVVAASAVVGLVGKEGDIIRKTLGPALLYGALVGIAGMIMIWLM</sequence>
<feature type="transmembrane region" description="Helical" evidence="8">
    <location>
        <begin position="295"/>
        <end position="318"/>
    </location>
</feature>
<comment type="caution">
    <text evidence="9">The sequence shown here is derived from an EMBL/GenBank/DDBJ whole genome shotgun (WGS) entry which is preliminary data.</text>
</comment>
<proteinExistence type="inferred from homology"/>
<feature type="transmembrane region" description="Helical" evidence="8">
    <location>
        <begin position="412"/>
        <end position="433"/>
    </location>
</feature>
<dbReference type="PANTHER" id="PTHR30003:SF0">
    <property type="entry name" value="GLYCOLATE PERMEASE GLCA-RELATED"/>
    <property type="match status" value="1"/>
</dbReference>
<keyword evidence="7 8" id="KW-0472">Membrane</keyword>
<keyword evidence="5 8" id="KW-0812">Transmembrane</keyword>